<feature type="region of interest" description="Disordered" evidence="2">
    <location>
        <begin position="102"/>
        <end position="150"/>
    </location>
</feature>
<evidence type="ECO:0000313" key="3">
    <source>
        <dbReference type="Ensembl" id="ENSLLEP00000036158.1"/>
    </source>
</evidence>
<evidence type="ECO:0000256" key="2">
    <source>
        <dbReference type="SAM" id="MobiDB-lite"/>
    </source>
</evidence>
<dbReference type="Pfam" id="PF06046">
    <property type="entry name" value="Sec6"/>
    <property type="match status" value="1"/>
</dbReference>
<dbReference type="PANTHER" id="PTHR21292:SF7">
    <property type="entry name" value="EXOCYST COMPLEX COMPONENT 3-LIKE 2"/>
    <property type="match status" value="1"/>
</dbReference>
<protein>
    <recommendedName>
        <fullName evidence="5">Exocyst complex component 3-like protein 2</fullName>
    </recommendedName>
</protein>
<reference evidence="3" key="1">
    <citation type="submission" date="2025-08" db="UniProtKB">
        <authorList>
            <consortium name="Ensembl"/>
        </authorList>
    </citation>
    <scope>IDENTIFICATION</scope>
</reference>
<feature type="region of interest" description="Disordered" evidence="2">
    <location>
        <begin position="40"/>
        <end position="61"/>
    </location>
</feature>
<keyword evidence="4" id="KW-1185">Reference proteome</keyword>
<dbReference type="GO" id="GO:0000149">
    <property type="term" value="F:SNARE binding"/>
    <property type="evidence" value="ECO:0007669"/>
    <property type="project" value="TreeGrafter"/>
</dbReference>
<accession>A0A8C5QCS1</accession>
<dbReference type="InterPro" id="IPR042532">
    <property type="entry name" value="EXOC3/Sec6_C"/>
</dbReference>
<dbReference type="GO" id="GO:0000145">
    <property type="term" value="C:exocyst"/>
    <property type="evidence" value="ECO:0007669"/>
    <property type="project" value="InterPro"/>
</dbReference>
<dbReference type="PANTHER" id="PTHR21292">
    <property type="entry name" value="EXOCYST COMPLEX COMPONENT SEC6-RELATED"/>
    <property type="match status" value="1"/>
</dbReference>
<dbReference type="Proteomes" id="UP000694569">
    <property type="component" value="Unplaced"/>
</dbReference>
<comment type="similarity">
    <text evidence="1">Belongs to the SEC6 family.</text>
</comment>
<dbReference type="InterPro" id="IPR010326">
    <property type="entry name" value="EXOC3/Sec6"/>
</dbReference>
<organism evidence="3 4">
    <name type="scientific">Leptobrachium leishanense</name>
    <name type="common">Leishan spiny toad</name>
    <dbReference type="NCBI Taxonomy" id="445787"/>
    <lineage>
        <taxon>Eukaryota</taxon>
        <taxon>Metazoa</taxon>
        <taxon>Chordata</taxon>
        <taxon>Craniata</taxon>
        <taxon>Vertebrata</taxon>
        <taxon>Euteleostomi</taxon>
        <taxon>Amphibia</taxon>
        <taxon>Batrachia</taxon>
        <taxon>Anura</taxon>
        <taxon>Pelobatoidea</taxon>
        <taxon>Megophryidae</taxon>
        <taxon>Leptobrachium</taxon>
    </lineage>
</organism>
<dbReference type="AlphaFoldDB" id="A0A8C5QCS1"/>
<proteinExistence type="inferred from homology"/>
<dbReference type="GO" id="GO:0006887">
    <property type="term" value="P:exocytosis"/>
    <property type="evidence" value="ECO:0007669"/>
    <property type="project" value="InterPro"/>
</dbReference>
<dbReference type="Gene3D" id="1.10.357.70">
    <property type="entry name" value="Exocyst complex component Sec6, C-terminal domain"/>
    <property type="match status" value="1"/>
</dbReference>
<evidence type="ECO:0000313" key="4">
    <source>
        <dbReference type="Proteomes" id="UP000694569"/>
    </source>
</evidence>
<evidence type="ECO:0008006" key="5">
    <source>
        <dbReference type="Google" id="ProtNLM"/>
    </source>
</evidence>
<dbReference type="GeneTree" id="ENSGT01030000234613"/>
<evidence type="ECO:0000256" key="1">
    <source>
        <dbReference type="ARBA" id="ARBA00009447"/>
    </source>
</evidence>
<dbReference type="GO" id="GO:0051601">
    <property type="term" value="P:exocyst localization"/>
    <property type="evidence" value="ECO:0007669"/>
    <property type="project" value="TreeGrafter"/>
</dbReference>
<dbReference type="Ensembl" id="ENSLLET00000037557.1">
    <property type="protein sequence ID" value="ENSLLEP00000036158.1"/>
    <property type="gene ID" value="ENSLLEG00000022901.1"/>
</dbReference>
<name>A0A8C5QCS1_9ANUR</name>
<dbReference type="OrthoDB" id="9948828at2759"/>
<reference evidence="3" key="2">
    <citation type="submission" date="2025-09" db="UniProtKB">
        <authorList>
            <consortium name="Ensembl"/>
        </authorList>
    </citation>
    <scope>IDENTIFICATION</scope>
</reference>
<sequence>MLCLVKMNHLYSHHEYPLRSTMWPVLEESRVTQWTEAMPGVAPNPFDEDTPMDRPSPEGGNPFLEEIVEGKRESMGSDSKRRGTLEKITGLSPFWKGGMSLLGVRGTPEKRRGRRKSEDVSLLSLGRKKESSGGEEEGGGPGGGTKRLSFLWLGGGGNSGGIRSHRESLVEVVPENNEVFQENEKIQEPLSVLEILHLIQQRDLRSADQHITELEAECDGGTSPDVNLKSPGRQAKDVTLLYEALMKEMWAVVDESLNNKGKHQKLDEVIGVIQQEEARQGPLGNKDMRRHWVEAVGRSVEKRLKGNLEGKMGSLSSQADRVKRTAVEDLKMVKNHLVCSYPKDFEVFRIYLSAYHKGIAEWLNGAAKRNLENNEIYFILDWNSNVYSRDVLSRPEISLLINPLELGPLLLCDVRTMLEEQCVSAVQLRVTQKLDEELKGEQERWKLEAKNEEAQSNFSGRVIQIMKSHVDRAPGISEGFGVMMSCACLGCFTEFLQSFQKGVEKFHAEQDGLVDTTDSYISKVTSIVNCCPPFREFAARMAQLDADLGSEPLQKAEGSLDRIVALGTRGICDLVLQELKPYSRKLLGRRWLTSTDACDRMVSTLAERAPALRKMIQGPYQVAVSELHRRVLLELVRPLLQGKMACTSSKNRKKVSAKLKEEARQLGQIFTRMDSPQPSLDLAIPRLAEILTLEDTAAIQLEVGMLVTDFPDFRKRHLSALLDVRGLWDPDSRQEILGVLHDLECTEMPSRGAKGFFSDVPITRDTHCINVSFLRASQVGRRALSRLSRRDRSTQRRVVGSEGAVDDTQL</sequence>